<keyword evidence="2" id="KW-1185">Reference proteome</keyword>
<dbReference type="RefSeq" id="WP_272142066.1">
    <property type="nucleotide sequence ID" value="NZ_JAQNDM010000002.1"/>
</dbReference>
<dbReference type="EMBL" id="JAQNDM010000002">
    <property type="protein sequence ID" value="MDC0712019.1"/>
    <property type="molecule type" value="Genomic_DNA"/>
</dbReference>
<proteinExistence type="predicted"/>
<gene>
    <name evidence="1" type="ORF">POL68_26360</name>
</gene>
<comment type="caution">
    <text evidence="1">The sequence shown here is derived from an EMBL/GenBank/DDBJ whole genome shotgun (WGS) entry which is preliminary data.</text>
</comment>
<accession>A0ABT5DEB5</accession>
<dbReference type="Proteomes" id="UP001221838">
    <property type="component" value="Unassembled WGS sequence"/>
</dbReference>
<organism evidence="1 2">
    <name type="scientific">Stigmatella ashevillensis</name>
    <dbReference type="NCBI Taxonomy" id="2995309"/>
    <lineage>
        <taxon>Bacteria</taxon>
        <taxon>Pseudomonadati</taxon>
        <taxon>Myxococcota</taxon>
        <taxon>Myxococcia</taxon>
        <taxon>Myxococcales</taxon>
        <taxon>Cystobacterineae</taxon>
        <taxon>Archangiaceae</taxon>
        <taxon>Stigmatella</taxon>
    </lineage>
</organism>
<name>A0ABT5DEB5_9BACT</name>
<evidence type="ECO:0000313" key="1">
    <source>
        <dbReference type="EMBL" id="MDC0712019.1"/>
    </source>
</evidence>
<reference evidence="1 2" key="1">
    <citation type="submission" date="2022-11" db="EMBL/GenBank/DDBJ databases">
        <title>Minimal conservation of predation-associated metabolite biosynthetic gene clusters underscores biosynthetic potential of Myxococcota including descriptions for ten novel species: Archangium lansinium sp. nov., Myxococcus landrumus sp. nov., Nannocystis bai.</title>
        <authorList>
            <person name="Ahearne A."/>
            <person name="Stevens C."/>
            <person name="Dowd S."/>
        </authorList>
    </citation>
    <scope>NUCLEOTIDE SEQUENCE [LARGE SCALE GENOMIC DNA]</scope>
    <source>
        <strain evidence="1 2">NCWAL01</strain>
    </source>
</reference>
<protein>
    <submittedName>
        <fullName evidence="1">Uncharacterized protein</fullName>
    </submittedName>
</protein>
<sequence>MPTHNDLVANTPAFLQNYAYCSHGANCLAMLNRHATFLTHNGNAAGLVAPANIPAVTPLAVAAVIQDLAAEVVALPVGGGAGGTDGRTWFWFNAVNNPANHPMTWGLLPAHVKSDFQLFANNPGGGGLNTLRRAYFLPYRQNGITHVTLGNDADFCFTAPLGGCTVYIWRPAVGPPQFFHANAGDVADVPVGNKQAYMDHMFQAVTGVPAAHATVTAYRSANVGLNTVVNPGLTTEVVRKFFMGRHNFQWLLAGANVMGRRTGHNAWTLYFQTVRVLGYDRFALVEAARALTHGEAPRNLHVNKLQTLTVHASGVV</sequence>
<evidence type="ECO:0000313" key="2">
    <source>
        <dbReference type="Proteomes" id="UP001221838"/>
    </source>
</evidence>